<keyword evidence="2" id="KW-1185">Reference proteome</keyword>
<dbReference type="AlphaFoldDB" id="A0A4Y2AAH1"/>
<dbReference type="EMBL" id="BGPR01000010">
    <property type="protein sequence ID" value="GBL76690.1"/>
    <property type="molecule type" value="Genomic_DNA"/>
</dbReference>
<proteinExistence type="predicted"/>
<sequence>MLYVPGSRHIIALQETFWILNRDSSVKSTWPHCSGVQLRCSRGQCNCALTCAGDKGTQTTGIREKNPSSCSLLDTICRDMGLPAAAGSSDTSCRAVSITIKTSLNYR</sequence>
<name>A0A4Y2AAH1_ARAVE</name>
<reference evidence="1 2" key="1">
    <citation type="journal article" date="2019" name="Sci. Rep.">
        <title>Orb-weaving spider Araneus ventricosus genome elucidates the spidroin gene catalogue.</title>
        <authorList>
            <person name="Kono N."/>
            <person name="Nakamura H."/>
            <person name="Ohtoshi R."/>
            <person name="Moran D.A.P."/>
            <person name="Shinohara A."/>
            <person name="Yoshida Y."/>
            <person name="Fujiwara M."/>
            <person name="Mori M."/>
            <person name="Tomita M."/>
            <person name="Arakawa K."/>
        </authorList>
    </citation>
    <scope>NUCLEOTIDE SEQUENCE [LARGE SCALE GENOMIC DNA]</scope>
</reference>
<organism evidence="1 2">
    <name type="scientific">Araneus ventricosus</name>
    <name type="common">Orbweaver spider</name>
    <name type="synonym">Epeira ventricosa</name>
    <dbReference type="NCBI Taxonomy" id="182803"/>
    <lineage>
        <taxon>Eukaryota</taxon>
        <taxon>Metazoa</taxon>
        <taxon>Ecdysozoa</taxon>
        <taxon>Arthropoda</taxon>
        <taxon>Chelicerata</taxon>
        <taxon>Arachnida</taxon>
        <taxon>Araneae</taxon>
        <taxon>Araneomorphae</taxon>
        <taxon>Entelegynae</taxon>
        <taxon>Araneoidea</taxon>
        <taxon>Araneidae</taxon>
        <taxon>Araneus</taxon>
    </lineage>
</organism>
<dbReference type="OrthoDB" id="6464838at2759"/>
<evidence type="ECO:0000313" key="2">
    <source>
        <dbReference type="Proteomes" id="UP000499080"/>
    </source>
</evidence>
<accession>A0A4Y2AAH1</accession>
<protein>
    <submittedName>
        <fullName evidence="1">Uncharacterized protein</fullName>
    </submittedName>
</protein>
<dbReference type="Proteomes" id="UP000499080">
    <property type="component" value="Unassembled WGS sequence"/>
</dbReference>
<gene>
    <name evidence="1" type="ORF">AVEN_53385_1</name>
</gene>
<comment type="caution">
    <text evidence="1">The sequence shown here is derived from an EMBL/GenBank/DDBJ whole genome shotgun (WGS) entry which is preliminary data.</text>
</comment>
<evidence type="ECO:0000313" key="1">
    <source>
        <dbReference type="EMBL" id="GBL76690.1"/>
    </source>
</evidence>